<evidence type="ECO:0000313" key="2">
    <source>
        <dbReference type="Proteomes" id="UP000653578"/>
    </source>
</evidence>
<dbReference type="Proteomes" id="UP000653578">
    <property type="component" value="Unassembled WGS sequence"/>
</dbReference>
<accession>A0ABX1XKG9</accession>
<dbReference type="InterPro" id="IPR022555">
    <property type="entry name" value="DUF2577"/>
</dbReference>
<dbReference type="Pfam" id="PF10844">
    <property type="entry name" value="DUF2577"/>
    <property type="match status" value="1"/>
</dbReference>
<evidence type="ECO:0000313" key="1">
    <source>
        <dbReference type="EMBL" id="NOU68393.1"/>
    </source>
</evidence>
<name>A0ABX1XKG9_9BACL</name>
<keyword evidence="2" id="KW-1185">Reference proteome</keyword>
<comment type="caution">
    <text evidence="1">The sequence shown here is derived from an EMBL/GenBank/DDBJ whole genome shotgun (WGS) entry which is preliminary data.</text>
</comment>
<gene>
    <name evidence="1" type="ORF">GC096_30665</name>
</gene>
<protein>
    <submittedName>
        <fullName evidence="1">DUF2577 domain-containing protein</fullName>
    </submittedName>
</protein>
<proteinExistence type="predicted"/>
<dbReference type="EMBL" id="WHNY01000075">
    <property type="protein sequence ID" value="NOU68393.1"/>
    <property type="molecule type" value="Genomic_DNA"/>
</dbReference>
<sequence length="112" mass="12261">MAALANLIKRAGKGAVDAGAPVAILFGSVTQINPLEVTVDQRFTLDEDFLIVPESLTEYRIQLSHSHSYIGGITGSSLTEEIIIRRGLEVEDAVILFRMQGGNQYLIFDRVV</sequence>
<reference evidence="1 2" key="1">
    <citation type="submission" date="2019-10" db="EMBL/GenBank/DDBJ databases">
        <title>Description of Paenibacillus humi sp. nov.</title>
        <authorList>
            <person name="Carlier A."/>
            <person name="Qi S."/>
        </authorList>
    </citation>
    <scope>NUCLEOTIDE SEQUENCE [LARGE SCALE GENOMIC DNA]</scope>
    <source>
        <strain evidence="1 2">LMG 31461</strain>
    </source>
</reference>
<organism evidence="1 2">
    <name type="scientific">Paenibacillus plantarum</name>
    <dbReference type="NCBI Taxonomy" id="2654975"/>
    <lineage>
        <taxon>Bacteria</taxon>
        <taxon>Bacillati</taxon>
        <taxon>Bacillota</taxon>
        <taxon>Bacilli</taxon>
        <taxon>Bacillales</taxon>
        <taxon>Paenibacillaceae</taxon>
        <taxon>Paenibacillus</taxon>
    </lineage>
</organism>